<reference evidence="1" key="1">
    <citation type="journal article" date="2018" name="Genome Biol.">
        <title>SKESA: strategic k-mer extension for scrupulous assemblies.</title>
        <authorList>
            <person name="Souvorov A."/>
            <person name="Agarwala R."/>
            <person name="Lipman D.J."/>
        </authorList>
    </citation>
    <scope>NUCLEOTIDE SEQUENCE</scope>
    <source>
        <strain evidence="1">BCW_3452</strain>
    </source>
</reference>
<comment type="caution">
    <text evidence="1">The sequence shown here is derived from an EMBL/GenBank/DDBJ whole genome shotgun (WGS) entry which is preliminary data.</text>
</comment>
<accession>A0A8H9K6W5</accession>
<proteinExistence type="predicted"/>
<protein>
    <submittedName>
        <fullName evidence="1">Uncharacterized protein</fullName>
    </submittedName>
</protein>
<name>A0A8H9K6W5_VIBVL</name>
<reference evidence="1" key="2">
    <citation type="submission" date="2019-01" db="EMBL/GenBank/DDBJ databases">
        <authorList>
            <consortium name="NCBI Pathogen Detection Project"/>
        </authorList>
    </citation>
    <scope>NUCLEOTIDE SEQUENCE</scope>
    <source>
        <strain evidence="1">BCW_3452</strain>
    </source>
</reference>
<evidence type="ECO:0000313" key="1">
    <source>
        <dbReference type="EMBL" id="HAS8538357.1"/>
    </source>
</evidence>
<dbReference type="Proteomes" id="UP000863257">
    <property type="component" value="Unassembled WGS sequence"/>
</dbReference>
<dbReference type="EMBL" id="DACRBY010000001">
    <property type="protein sequence ID" value="HAS8538357.1"/>
    <property type="molecule type" value="Genomic_DNA"/>
</dbReference>
<dbReference type="AlphaFoldDB" id="A0A8H9K6W5"/>
<organism evidence="1">
    <name type="scientific">Vibrio vulnificus</name>
    <dbReference type="NCBI Taxonomy" id="672"/>
    <lineage>
        <taxon>Bacteria</taxon>
        <taxon>Pseudomonadati</taxon>
        <taxon>Pseudomonadota</taxon>
        <taxon>Gammaproteobacteria</taxon>
        <taxon>Vibrionales</taxon>
        <taxon>Vibrionaceae</taxon>
        <taxon>Vibrio</taxon>
    </lineage>
</organism>
<gene>
    <name evidence="1" type="ORF">I7730_00900</name>
</gene>
<sequence>MRLINLQEPFLMSAPSFYVPSGFIDAVGPIYPSQLGFINNIGIIDDDRFEEFAKKLNNPIQLEQASVTAKGFLDSHLTKMRALIHVPDIRIKYGYQHGLIDLVIVVLALTEDGWTDSNLGRVVLGVDATLDDVLEYANRVVPVIETISFEQIEEYAKKGWLACYVSNLHSGGISLHLEHGAQDGELSVNNIPSFNVVEIVLKKHGLKNHAAHILSSRYAIHILNSRSLYDLLSSLIYDVATEVKSPEKTKSILSDLLASIGVSHVNFGELDPLCSEISDMMIEDAGDACSEISTFLNGVGGHQLVTVFASALEAAKTKTSMTLAIG</sequence>